<dbReference type="KEGG" id="sna:Snas_3789"/>
<evidence type="ECO:0000313" key="2">
    <source>
        <dbReference type="EMBL" id="ADD43446.1"/>
    </source>
</evidence>
<proteinExistence type="predicted"/>
<gene>
    <name evidence="2" type="ordered locus">Snas_3789</name>
</gene>
<dbReference type="Pfam" id="PF12802">
    <property type="entry name" value="MarR_2"/>
    <property type="match status" value="1"/>
</dbReference>
<keyword evidence="3" id="KW-1185">Reference proteome</keyword>
<feature type="domain" description="HTH marR-type" evidence="1">
    <location>
        <begin position="31"/>
        <end position="131"/>
    </location>
</feature>
<dbReference type="AlphaFoldDB" id="D3PYL3"/>
<dbReference type="Gene3D" id="1.10.10.10">
    <property type="entry name" value="Winged helix-like DNA-binding domain superfamily/Winged helix DNA-binding domain"/>
    <property type="match status" value="1"/>
</dbReference>
<dbReference type="InterPro" id="IPR000835">
    <property type="entry name" value="HTH_MarR-typ"/>
</dbReference>
<reference evidence="2 3" key="1">
    <citation type="journal article" date="2009" name="Stand. Genomic Sci.">
        <title>Complete genome sequence of Stackebrandtia nassauensis type strain (LLR-40K-21).</title>
        <authorList>
            <person name="Munk C."/>
            <person name="Lapidus A."/>
            <person name="Copeland A."/>
            <person name="Jando M."/>
            <person name="Mayilraj S."/>
            <person name="Glavina Del Rio T."/>
            <person name="Nolan M."/>
            <person name="Chen F."/>
            <person name="Lucas S."/>
            <person name="Tice H."/>
            <person name="Cheng J.F."/>
            <person name="Han C."/>
            <person name="Detter J.C."/>
            <person name="Bruce D."/>
            <person name="Goodwin L."/>
            <person name="Chain P."/>
            <person name="Pitluck S."/>
            <person name="Goker M."/>
            <person name="Ovchinikova G."/>
            <person name="Pati A."/>
            <person name="Ivanova N."/>
            <person name="Mavromatis K."/>
            <person name="Chen A."/>
            <person name="Palaniappan K."/>
            <person name="Land M."/>
            <person name="Hauser L."/>
            <person name="Chang Y.J."/>
            <person name="Jeffries C.D."/>
            <person name="Bristow J."/>
            <person name="Eisen J.A."/>
            <person name="Markowitz V."/>
            <person name="Hugenholtz P."/>
            <person name="Kyrpides N.C."/>
            <person name="Klenk H.P."/>
        </authorList>
    </citation>
    <scope>NUCLEOTIDE SEQUENCE [LARGE SCALE GENOMIC DNA]</scope>
    <source>
        <strain evidence="3">DSM 44728 / CIP 108903 / NRRL B-16338 / NBRC 102104 / LLR-40K-21</strain>
    </source>
</reference>
<dbReference type="InterPro" id="IPR036390">
    <property type="entry name" value="WH_DNA-bd_sf"/>
</dbReference>
<dbReference type="Proteomes" id="UP000000844">
    <property type="component" value="Chromosome"/>
</dbReference>
<dbReference type="HOGENOM" id="CLU_143479_0_0_11"/>
<protein>
    <submittedName>
        <fullName evidence="2">Transcriptional regulator, MarR family</fullName>
    </submittedName>
</protein>
<accession>D3PYL3</accession>
<dbReference type="EMBL" id="CP001778">
    <property type="protein sequence ID" value="ADD43446.1"/>
    <property type="molecule type" value="Genomic_DNA"/>
</dbReference>
<dbReference type="SUPFAM" id="SSF46785">
    <property type="entry name" value="Winged helix' DNA-binding domain"/>
    <property type="match status" value="1"/>
</dbReference>
<dbReference type="STRING" id="446470.Snas_3789"/>
<sequence length="147" mass="15612">MPVTTNSQPPVTSASIIVLTLARRIESELNAGLAPLDLTVSRLGLIGHINAVPGASFSDLARMSSTSVQTVHATVKTLVRSGLVRDRKARAGSASTIELTEQGTRLLAAAKDVIAEVDERLFGAEADPVQREIGRAVLDAFRDQRPD</sequence>
<name>D3PYL3_STANL</name>
<evidence type="ECO:0000313" key="3">
    <source>
        <dbReference type="Proteomes" id="UP000000844"/>
    </source>
</evidence>
<dbReference type="GO" id="GO:0003700">
    <property type="term" value="F:DNA-binding transcription factor activity"/>
    <property type="evidence" value="ECO:0007669"/>
    <property type="project" value="InterPro"/>
</dbReference>
<dbReference type="InterPro" id="IPR036388">
    <property type="entry name" value="WH-like_DNA-bd_sf"/>
</dbReference>
<dbReference type="eggNOG" id="COG1846">
    <property type="taxonomic scope" value="Bacteria"/>
</dbReference>
<organism evidence="2 3">
    <name type="scientific">Stackebrandtia nassauensis (strain DSM 44728 / CIP 108903 / NRRL B-16338 / NBRC 102104 / LLR-40K-21)</name>
    <dbReference type="NCBI Taxonomy" id="446470"/>
    <lineage>
        <taxon>Bacteria</taxon>
        <taxon>Bacillati</taxon>
        <taxon>Actinomycetota</taxon>
        <taxon>Actinomycetes</taxon>
        <taxon>Glycomycetales</taxon>
        <taxon>Glycomycetaceae</taxon>
        <taxon>Stackebrandtia</taxon>
    </lineage>
</organism>
<dbReference type="SMART" id="SM00347">
    <property type="entry name" value="HTH_MARR"/>
    <property type="match status" value="1"/>
</dbReference>
<evidence type="ECO:0000259" key="1">
    <source>
        <dbReference type="SMART" id="SM00347"/>
    </source>
</evidence>